<dbReference type="RefSeq" id="WP_049726234.1">
    <property type="nucleotide sequence ID" value="NZ_CP012154.1"/>
</dbReference>
<dbReference type="Pfam" id="PF20510">
    <property type="entry name" value="HgmA_N"/>
    <property type="match status" value="1"/>
</dbReference>
<name>A0A0K0XYC6_9GAMM</name>
<dbReference type="GO" id="GO:0046872">
    <property type="term" value="F:metal ion binding"/>
    <property type="evidence" value="ECO:0007669"/>
    <property type="project" value="UniProtKB-KW"/>
</dbReference>
<dbReference type="InterPro" id="IPR046451">
    <property type="entry name" value="HgmA_C"/>
</dbReference>
<proteinExistence type="inferred from homology"/>
<gene>
    <name evidence="11" type="ORF">WM2015_2331</name>
</gene>
<evidence type="ECO:0000256" key="6">
    <source>
        <dbReference type="ARBA" id="ARBA00023004"/>
    </source>
</evidence>
<keyword evidence="5" id="KW-0560">Oxidoreductase</keyword>
<dbReference type="GO" id="GO:0006570">
    <property type="term" value="P:tyrosine metabolic process"/>
    <property type="evidence" value="ECO:0007669"/>
    <property type="project" value="InterPro"/>
</dbReference>
<dbReference type="PATRIC" id="fig|1579979.3.peg.2382"/>
<dbReference type="EMBL" id="CP012154">
    <property type="protein sequence ID" value="AKS42694.1"/>
    <property type="molecule type" value="Genomic_DNA"/>
</dbReference>
<evidence type="ECO:0000256" key="4">
    <source>
        <dbReference type="ARBA" id="ARBA00022964"/>
    </source>
</evidence>
<evidence type="ECO:0000256" key="7">
    <source>
        <dbReference type="PIRSR" id="PIRSR605708-1"/>
    </source>
</evidence>
<feature type="binding site" evidence="8">
    <location>
        <position position="322"/>
    </location>
    <ligand>
        <name>Fe cation</name>
        <dbReference type="ChEBI" id="CHEBI:24875"/>
    </ligand>
</feature>
<feature type="domain" description="Homogentisate 1,2-dioxygenase C-terminal" evidence="9">
    <location>
        <begin position="262"/>
        <end position="372"/>
    </location>
</feature>
<feature type="binding site" evidence="8">
    <location>
        <position position="292"/>
    </location>
    <ligand>
        <name>Fe cation</name>
        <dbReference type="ChEBI" id="CHEBI:24875"/>
    </ligand>
</feature>
<dbReference type="AlphaFoldDB" id="A0A0K0XYC6"/>
<evidence type="ECO:0000313" key="12">
    <source>
        <dbReference type="Proteomes" id="UP000066624"/>
    </source>
</evidence>
<keyword evidence="6 8" id="KW-0408">Iron</keyword>
<dbReference type="InterPro" id="IPR005708">
    <property type="entry name" value="Homogentis_dOase"/>
</dbReference>
<accession>A0A0K0XYC6</accession>
<evidence type="ECO:0000259" key="9">
    <source>
        <dbReference type="Pfam" id="PF04209"/>
    </source>
</evidence>
<dbReference type="KEGG" id="wma:WM2015_2331"/>
<dbReference type="OrthoDB" id="9811253at2"/>
<feature type="domain" description="Homogentisate 1,2-dioxygenase N-terminal" evidence="10">
    <location>
        <begin position="86"/>
        <end position="235"/>
    </location>
</feature>
<keyword evidence="3 8" id="KW-0479">Metal-binding</keyword>
<dbReference type="GO" id="GO:0005737">
    <property type="term" value="C:cytoplasm"/>
    <property type="evidence" value="ECO:0007669"/>
    <property type="project" value="TreeGrafter"/>
</dbReference>
<evidence type="ECO:0000259" key="10">
    <source>
        <dbReference type="Pfam" id="PF20510"/>
    </source>
</evidence>
<feature type="binding site" evidence="8">
    <location>
        <position position="286"/>
    </location>
    <ligand>
        <name>Fe cation</name>
        <dbReference type="ChEBI" id="CHEBI:24875"/>
    </ligand>
</feature>
<dbReference type="STRING" id="1579979.WM2015_2331"/>
<dbReference type="InterPro" id="IPR011051">
    <property type="entry name" value="RmlC_Cupin_sf"/>
</dbReference>
<comment type="similarity">
    <text evidence="2">Belongs to the homogentisate dioxygenase family.</text>
</comment>
<reference evidence="11 12" key="1">
    <citation type="submission" date="2015-07" db="EMBL/GenBank/DDBJ databases">
        <authorList>
            <person name="Noorani M."/>
        </authorList>
    </citation>
    <scope>NUCLEOTIDE SEQUENCE [LARGE SCALE GENOMIC DNA]</scope>
    <source>
        <strain evidence="11 12">KCTC 42284</strain>
    </source>
</reference>
<dbReference type="GO" id="GO:0006559">
    <property type="term" value="P:L-phenylalanine catabolic process"/>
    <property type="evidence" value="ECO:0007669"/>
    <property type="project" value="InterPro"/>
</dbReference>
<evidence type="ECO:0000256" key="1">
    <source>
        <dbReference type="ARBA" id="ARBA00001962"/>
    </source>
</evidence>
<evidence type="ECO:0000313" key="11">
    <source>
        <dbReference type="EMBL" id="AKS42694.1"/>
    </source>
</evidence>
<keyword evidence="12" id="KW-1185">Reference proteome</keyword>
<dbReference type="InterPro" id="IPR046452">
    <property type="entry name" value="HgmA_N"/>
</dbReference>
<dbReference type="Pfam" id="PF04209">
    <property type="entry name" value="HgmA_C"/>
    <property type="match status" value="1"/>
</dbReference>
<dbReference type="PANTHER" id="PTHR11056">
    <property type="entry name" value="HOMOGENTISATE 1,2-DIOXYGENASE"/>
    <property type="match status" value="1"/>
</dbReference>
<dbReference type="GO" id="GO:0004411">
    <property type="term" value="F:homogentisate 1,2-dioxygenase activity"/>
    <property type="evidence" value="ECO:0007669"/>
    <property type="project" value="InterPro"/>
</dbReference>
<dbReference type="InterPro" id="IPR014710">
    <property type="entry name" value="RmlC-like_jellyroll"/>
</dbReference>
<protein>
    <submittedName>
        <fullName evidence="11">Dioxygenase</fullName>
    </submittedName>
</protein>
<organism evidence="11 12">
    <name type="scientific">Wenzhouxiangella marina</name>
    <dbReference type="NCBI Taxonomy" id="1579979"/>
    <lineage>
        <taxon>Bacteria</taxon>
        <taxon>Pseudomonadati</taxon>
        <taxon>Pseudomonadota</taxon>
        <taxon>Gammaproteobacteria</taxon>
        <taxon>Chromatiales</taxon>
        <taxon>Wenzhouxiangellaceae</taxon>
        <taxon>Wenzhouxiangella</taxon>
    </lineage>
</organism>
<dbReference type="SUPFAM" id="SSF51182">
    <property type="entry name" value="RmlC-like cupins"/>
    <property type="match status" value="1"/>
</dbReference>
<feature type="binding site" evidence="8">
    <location>
        <position position="322"/>
    </location>
    <ligand>
        <name>homogentisate</name>
        <dbReference type="ChEBI" id="CHEBI:16169"/>
    </ligand>
</feature>
<comment type="cofactor">
    <cofactor evidence="1 8">
        <name>Fe cation</name>
        <dbReference type="ChEBI" id="CHEBI:24875"/>
    </cofactor>
</comment>
<dbReference type="Gene3D" id="2.60.120.10">
    <property type="entry name" value="Jelly Rolls"/>
    <property type="match status" value="1"/>
</dbReference>
<sequence length="373" mass="42479">MKNWITHPKVEGKASRQAHCDLPEGTYERELGKEGFFGPAAHMYHPNAPTGWTDFEGPLKPRAFDTTRLDTSTGSPWEATELMHNAHTRIRQWKSDGKMDHLVRNSDGDEMLFIHAGAGDLYCDYGRLPFRDGDYLMLPRGTMWRIQSEAPVELLLIEATNSSYMLPDKGLLGPHAIFDPAMLDTPKIDEAFKAQQGEGEWKVRVKRRNAISTITYPFNPLDAVGWHGDLMPVKINWRDIRPLMSHRYHLPPSAHTTFLANRFVICTFVPRPFETDPDALKVPFFHNNDDYDELIFYHAGEFFSRDNIHPGMMTLHPCGFTHGPHPKALKNAFTPKAEGTEEVAVMIDTRDALEVTEQAESIEWTGYVDSWKG</sequence>
<dbReference type="Proteomes" id="UP000066624">
    <property type="component" value="Chromosome"/>
</dbReference>
<feature type="active site" description="Proton acceptor" evidence="7">
    <location>
        <position position="249"/>
    </location>
</feature>
<keyword evidence="4 11" id="KW-0223">Dioxygenase</keyword>
<evidence type="ECO:0000256" key="2">
    <source>
        <dbReference type="ARBA" id="ARBA00007757"/>
    </source>
</evidence>
<evidence type="ECO:0000256" key="5">
    <source>
        <dbReference type="ARBA" id="ARBA00023002"/>
    </source>
</evidence>
<evidence type="ECO:0000256" key="8">
    <source>
        <dbReference type="PIRSR" id="PIRSR605708-2"/>
    </source>
</evidence>
<evidence type="ECO:0000256" key="3">
    <source>
        <dbReference type="ARBA" id="ARBA00022723"/>
    </source>
</evidence>
<dbReference type="PANTHER" id="PTHR11056:SF0">
    <property type="entry name" value="HOMOGENTISATE 1,2-DIOXYGENASE"/>
    <property type="match status" value="1"/>
</dbReference>